<sequence>MRAAFLAIVLVILQCQIVGACVMQHSLSADQRNRADSIFFGRVVRIQYAPIEGTNSKVADRSATITFNIQRTVRGRAIEGIVQVYGFSNTGKYRVSIEDFVARYGRDVYVGIVWPETIKSHTTCRDEQWTTGSGRKLTMPYCRVDLPIVPFGYKPEDAPRMDRPRVIEELCGDQFISKSLPRDVH</sequence>
<dbReference type="PROSITE" id="PS51257">
    <property type="entry name" value="PROKAR_LIPOPROTEIN"/>
    <property type="match status" value="1"/>
</dbReference>
<keyword evidence="2" id="KW-1185">Reference proteome</keyword>
<comment type="caution">
    <text evidence="1">The sequence shown here is derived from an EMBL/GenBank/DDBJ whole genome shotgun (WGS) entry which is preliminary data.</text>
</comment>
<protein>
    <submittedName>
        <fullName evidence="1">Uncharacterized protein</fullName>
    </submittedName>
</protein>
<dbReference type="OrthoDB" id="9898145at2"/>
<accession>A0A330HTH2</accession>
<reference evidence="1 2" key="2">
    <citation type="submission" date="2018-07" db="EMBL/GenBank/DDBJ databases">
        <title>Diversity of Mesorhizobium strains in Brazil.</title>
        <authorList>
            <person name="Helene L.C.F."/>
            <person name="Dall'Agnol R."/>
            <person name="Delamuta J.R.M."/>
            <person name="Hungria M."/>
        </authorList>
    </citation>
    <scope>NUCLEOTIDE SEQUENCE [LARGE SCALE GENOMIC DNA]</scope>
    <source>
        <strain evidence="1 2">AC99b</strain>
    </source>
</reference>
<dbReference type="AlphaFoldDB" id="A0A330HTH2"/>
<dbReference type="EMBL" id="QMBP01000006">
    <property type="protein sequence ID" value="RAZ90184.1"/>
    <property type="molecule type" value="Genomic_DNA"/>
</dbReference>
<dbReference type="Proteomes" id="UP000251558">
    <property type="component" value="Unassembled WGS sequence"/>
</dbReference>
<proteinExistence type="predicted"/>
<evidence type="ECO:0000313" key="2">
    <source>
        <dbReference type="Proteomes" id="UP000251558"/>
    </source>
</evidence>
<evidence type="ECO:0000313" key="1">
    <source>
        <dbReference type="EMBL" id="RAZ90184.1"/>
    </source>
</evidence>
<organism evidence="1 2">
    <name type="scientific">Mesorhizobium hawassense</name>
    <dbReference type="NCBI Taxonomy" id="1209954"/>
    <lineage>
        <taxon>Bacteria</taxon>
        <taxon>Pseudomonadati</taxon>
        <taxon>Pseudomonadota</taxon>
        <taxon>Alphaproteobacteria</taxon>
        <taxon>Hyphomicrobiales</taxon>
        <taxon>Phyllobacteriaceae</taxon>
        <taxon>Mesorhizobium</taxon>
    </lineage>
</organism>
<reference evidence="2" key="1">
    <citation type="submission" date="2018-06" db="EMBL/GenBank/DDBJ databases">
        <authorList>
            <person name="Helene L.C."/>
            <person name="Dall'Agnol R."/>
            <person name="Delamuta J.R."/>
            <person name="Hungria M."/>
        </authorList>
    </citation>
    <scope>NUCLEOTIDE SEQUENCE [LARGE SCALE GENOMIC DNA]</scope>
    <source>
        <strain evidence="2">AC99b</strain>
    </source>
</reference>
<name>A0A330HTH2_9HYPH</name>
<gene>
    <name evidence="1" type="ORF">DPM33_15270</name>
</gene>